<evidence type="ECO:0008006" key="4">
    <source>
        <dbReference type="Google" id="ProtNLM"/>
    </source>
</evidence>
<keyword evidence="3" id="KW-1185">Reference proteome</keyword>
<evidence type="ECO:0000313" key="2">
    <source>
        <dbReference type="EMBL" id="QEG39901.1"/>
    </source>
</evidence>
<evidence type="ECO:0000313" key="3">
    <source>
        <dbReference type="Proteomes" id="UP000325286"/>
    </source>
</evidence>
<dbReference type="EMBL" id="CP042914">
    <property type="protein sequence ID" value="QEG39901.1"/>
    <property type="molecule type" value="Genomic_DNA"/>
</dbReference>
<accession>A0A5B9R0Z6</accession>
<feature type="transmembrane region" description="Helical" evidence="1">
    <location>
        <begin position="26"/>
        <end position="47"/>
    </location>
</feature>
<evidence type="ECO:0000256" key="1">
    <source>
        <dbReference type="SAM" id="Phobius"/>
    </source>
</evidence>
<dbReference type="KEGG" id="rul:UC8_19030"/>
<sequence>MAKTTQRRRRQSLVDTEVQGALLRKLAFHWGIFFVANTLALMIWIRMFEQPENGWGETFLESLRRFLPFYIISLALIPAFIWDTLQLTNRFAGPIMRLRGALADAARGRSVSPLAFRGSDFWREIADNFNVVVCPGQSKQDAACAAADDTDSSANDAS</sequence>
<organism evidence="2 3">
    <name type="scientific">Roseimaritima ulvae</name>
    <dbReference type="NCBI Taxonomy" id="980254"/>
    <lineage>
        <taxon>Bacteria</taxon>
        <taxon>Pseudomonadati</taxon>
        <taxon>Planctomycetota</taxon>
        <taxon>Planctomycetia</taxon>
        <taxon>Pirellulales</taxon>
        <taxon>Pirellulaceae</taxon>
        <taxon>Roseimaritima</taxon>
    </lineage>
</organism>
<proteinExistence type="predicted"/>
<keyword evidence="1" id="KW-0812">Transmembrane</keyword>
<gene>
    <name evidence="2" type="ORF">UC8_19030</name>
</gene>
<reference evidence="2 3" key="1">
    <citation type="submission" date="2019-08" db="EMBL/GenBank/DDBJ databases">
        <title>Deep-cultivation of Planctomycetes and their phenomic and genomic characterization uncovers novel biology.</title>
        <authorList>
            <person name="Wiegand S."/>
            <person name="Jogler M."/>
            <person name="Boedeker C."/>
            <person name="Pinto D."/>
            <person name="Vollmers J."/>
            <person name="Rivas-Marin E."/>
            <person name="Kohn T."/>
            <person name="Peeters S.H."/>
            <person name="Heuer A."/>
            <person name="Rast P."/>
            <person name="Oberbeckmann S."/>
            <person name="Bunk B."/>
            <person name="Jeske O."/>
            <person name="Meyerdierks A."/>
            <person name="Storesund J.E."/>
            <person name="Kallscheuer N."/>
            <person name="Luecker S."/>
            <person name="Lage O.M."/>
            <person name="Pohl T."/>
            <person name="Merkel B.J."/>
            <person name="Hornburger P."/>
            <person name="Mueller R.-W."/>
            <person name="Bruemmer F."/>
            <person name="Labrenz M."/>
            <person name="Spormann A.M."/>
            <person name="Op den Camp H."/>
            <person name="Overmann J."/>
            <person name="Amann R."/>
            <person name="Jetten M.S.M."/>
            <person name="Mascher T."/>
            <person name="Medema M.H."/>
            <person name="Devos D.P."/>
            <person name="Kaster A.-K."/>
            <person name="Ovreas L."/>
            <person name="Rohde M."/>
            <person name="Galperin M.Y."/>
            <person name="Jogler C."/>
        </authorList>
    </citation>
    <scope>NUCLEOTIDE SEQUENCE [LARGE SCALE GENOMIC DNA]</scope>
    <source>
        <strain evidence="2 3">UC8</strain>
    </source>
</reference>
<dbReference type="AlphaFoldDB" id="A0A5B9R0Z6"/>
<name>A0A5B9R0Z6_9BACT</name>
<keyword evidence="1" id="KW-1133">Transmembrane helix</keyword>
<dbReference type="Proteomes" id="UP000325286">
    <property type="component" value="Chromosome"/>
</dbReference>
<keyword evidence="1" id="KW-0472">Membrane</keyword>
<dbReference type="RefSeq" id="WP_084427508.1">
    <property type="nucleotide sequence ID" value="NZ_CP042914.1"/>
</dbReference>
<feature type="transmembrane region" description="Helical" evidence="1">
    <location>
        <begin position="67"/>
        <end position="87"/>
    </location>
</feature>
<protein>
    <recommendedName>
        <fullName evidence="4">HAMP domain-containing protein</fullName>
    </recommendedName>
</protein>